<feature type="region of interest" description="Disordered" evidence="5">
    <location>
        <begin position="71"/>
        <end position="117"/>
    </location>
</feature>
<keyword evidence="2" id="KW-0217">Developmental protein</keyword>
<comment type="caution">
    <text evidence="7">The sequence shown here is derived from an EMBL/GenBank/DDBJ whole genome shotgun (WGS) entry which is preliminary data.</text>
</comment>
<comment type="similarity">
    <text evidence="1">Belongs to the CLV3/ESR signal peptide family.</text>
</comment>
<evidence type="ECO:0000313" key="7">
    <source>
        <dbReference type="EMBL" id="CAH1431534.1"/>
    </source>
</evidence>
<dbReference type="PANTHER" id="PTHR34359">
    <property type="entry name" value="CLAVATA3/ESR (CLE)-RELATED PROTEIN 10"/>
    <property type="match status" value="1"/>
</dbReference>
<dbReference type="Proteomes" id="UP001157418">
    <property type="component" value="Unassembled WGS sequence"/>
</dbReference>
<feature type="signal peptide" evidence="6">
    <location>
        <begin position="1"/>
        <end position="27"/>
    </location>
</feature>
<name>A0AAU9MZR7_9ASTR</name>
<evidence type="ECO:0000256" key="2">
    <source>
        <dbReference type="ARBA" id="ARBA00022473"/>
    </source>
</evidence>
<dbReference type="InterPro" id="IPR039618">
    <property type="entry name" value="CLE9-13"/>
</dbReference>
<evidence type="ECO:0000256" key="5">
    <source>
        <dbReference type="SAM" id="MobiDB-lite"/>
    </source>
</evidence>
<protein>
    <recommendedName>
        <fullName evidence="9">CLAVATA3/ESR (CLE)-related protein 9</fullName>
    </recommendedName>
</protein>
<evidence type="ECO:0000256" key="4">
    <source>
        <dbReference type="ARBA" id="ARBA00023278"/>
    </source>
</evidence>
<evidence type="ECO:0000256" key="1">
    <source>
        <dbReference type="ARBA" id="ARBA00005416"/>
    </source>
</evidence>
<evidence type="ECO:0000256" key="3">
    <source>
        <dbReference type="ARBA" id="ARBA00022782"/>
    </source>
</evidence>
<keyword evidence="3" id="KW-0221">Differentiation</keyword>
<dbReference type="PANTHER" id="PTHR34359:SF5">
    <property type="entry name" value="CLAVATA3_ESR (CLE)-RELATED PROTEIN 9"/>
    <property type="match status" value="1"/>
</dbReference>
<reference evidence="7 8" key="1">
    <citation type="submission" date="2022-01" db="EMBL/GenBank/DDBJ databases">
        <authorList>
            <person name="Xiong W."/>
            <person name="Schranz E."/>
        </authorList>
    </citation>
    <scope>NUCLEOTIDE SEQUENCE [LARGE SCALE GENOMIC DNA]</scope>
</reference>
<dbReference type="AlphaFoldDB" id="A0AAU9MZR7"/>
<gene>
    <name evidence="7" type="ORF">LVIROSA_LOCUS18246</name>
</gene>
<organism evidence="7 8">
    <name type="scientific">Lactuca virosa</name>
    <dbReference type="NCBI Taxonomy" id="75947"/>
    <lineage>
        <taxon>Eukaryota</taxon>
        <taxon>Viridiplantae</taxon>
        <taxon>Streptophyta</taxon>
        <taxon>Embryophyta</taxon>
        <taxon>Tracheophyta</taxon>
        <taxon>Spermatophyta</taxon>
        <taxon>Magnoliopsida</taxon>
        <taxon>eudicotyledons</taxon>
        <taxon>Gunneridae</taxon>
        <taxon>Pentapetalae</taxon>
        <taxon>asterids</taxon>
        <taxon>campanulids</taxon>
        <taxon>Asterales</taxon>
        <taxon>Asteraceae</taxon>
        <taxon>Cichorioideae</taxon>
        <taxon>Cichorieae</taxon>
        <taxon>Lactucinae</taxon>
        <taxon>Lactuca</taxon>
    </lineage>
</organism>
<keyword evidence="6" id="KW-0732">Signal</keyword>
<evidence type="ECO:0000256" key="6">
    <source>
        <dbReference type="SAM" id="SignalP"/>
    </source>
</evidence>
<evidence type="ECO:0000313" key="8">
    <source>
        <dbReference type="Proteomes" id="UP001157418"/>
    </source>
</evidence>
<keyword evidence="8" id="KW-1185">Reference proteome</keyword>
<proteinExistence type="inferred from homology"/>
<sequence length="117" mass="13258">MKNSLSSSQSLFHLLLICIFIITITSSTTFSETSTITYHPNRRHQLHYHNSCITISRKEHPKPLCKSRCPPPLPPLLHRHPQVQPPPPPPPPINEEIDPRYGVSKRLVPSGPNPLHN</sequence>
<feature type="compositionally biased region" description="Pro residues" evidence="5">
    <location>
        <begin position="83"/>
        <end position="93"/>
    </location>
</feature>
<keyword evidence="4" id="KW-0379">Hydroxylation</keyword>
<accession>A0AAU9MZR7</accession>
<feature type="chain" id="PRO_5043975762" description="CLAVATA3/ESR (CLE)-related protein 9" evidence="6">
    <location>
        <begin position="28"/>
        <end position="117"/>
    </location>
</feature>
<evidence type="ECO:0008006" key="9">
    <source>
        <dbReference type="Google" id="ProtNLM"/>
    </source>
</evidence>
<dbReference type="EMBL" id="CAKMRJ010003334">
    <property type="protein sequence ID" value="CAH1431534.1"/>
    <property type="molecule type" value="Genomic_DNA"/>
</dbReference>
<dbReference type="GO" id="GO:0030154">
    <property type="term" value="P:cell differentiation"/>
    <property type="evidence" value="ECO:0007669"/>
    <property type="project" value="UniProtKB-KW"/>
</dbReference>